<dbReference type="Proteomes" id="UP000472241">
    <property type="component" value="Unplaced"/>
</dbReference>
<reference evidence="2" key="2">
    <citation type="submission" date="2025-09" db="UniProtKB">
        <authorList>
            <consortium name="Ensembl"/>
        </authorList>
    </citation>
    <scope>IDENTIFICATION</scope>
</reference>
<protein>
    <submittedName>
        <fullName evidence="2">Uncharacterized protein</fullName>
    </submittedName>
</protein>
<keyword evidence="3" id="KW-1185">Reference proteome</keyword>
<evidence type="ECO:0000256" key="1">
    <source>
        <dbReference type="SAM" id="MobiDB-lite"/>
    </source>
</evidence>
<feature type="region of interest" description="Disordered" evidence="1">
    <location>
        <begin position="83"/>
        <end position="183"/>
    </location>
</feature>
<feature type="region of interest" description="Disordered" evidence="1">
    <location>
        <begin position="1"/>
        <end position="69"/>
    </location>
</feature>
<name>A0A667HBS3_LYNCA</name>
<evidence type="ECO:0000313" key="2">
    <source>
        <dbReference type="Ensembl" id="ENSLCNP00005024538.1"/>
    </source>
</evidence>
<dbReference type="Ensembl" id="ENSLCNT00005027419.1">
    <property type="protein sequence ID" value="ENSLCNP00005024538.1"/>
    <property type="gene ID" value="ENSLCNG00005015955.1"/>
</dbReference>
<evidence type="ECO:0000313" key="3">
    <source>
        <dbReference type="Proteomes" id="UP000472241"/>
    </source>
</evidence>
<organism evidence="2 3">
    <name type="scientific">Lynx canadensis</name>
    <name type="common">Canada lynx</name>
    <name type="synonym">Felis canadensis</name>
    <dbReference type="NCBI Taxonomy" id="61383"/>
    <lineage>
        <taxon>Eukaryota</taxon>
        <taxon>Metazoa</taxon>
        <taxon>Chordata</taxon>
        <taxon>Craniata</taxon>
        <taxon>Vertebrata</taxon>
        <taxon>Euteleostomi</taxon>
        <taxon>Mammalia</taxon>
        <taxon>Eutheria</taxon>
        <taxon>Laurasiatheria</taxon>
        <taxon>Carnivora</taxon>
        <taxon>Feliformia</taxon>
        <taxon>Felidae</taxon>
        <taxon>Felinae</taxon>
        <taxon>Lynx</taxon>
    </lineage>
</organism>
<feature type="compositionally biased region" description="Low complexity" evidence="1">
    <location>
        <begin position="113"/>
        <end position="126"/>
    </location>
</feature>
<sequence length="183" mass="19292">CTGPPCTPQGAQARPRSQAALRRGPRAPSWGRPGRPAARSPWACGPPRWALQRRPRGAAAARPGPRSHWHRRCAAACGACARQRGHLPRPPGAGALPPGDVGSCLGPRPPRMPRSGPSRPGWCAGARWRRAPGRGPRAPPGREPPPRAGVSSRCPAPPSSQSRPLPAAAWRTWGQGARPRGQC</sequence>
<proteinExistence type="predicted"/>
<accession>A0A667HBS3</accession>
<dbReference type="AlphaFoldDB" id="A0A667HBS3"/>
<feature type="compositionally biased region" description="Pro residues" evidence="1">
    <location>
        <begin position="137"/>
        <end position="147"/>
    </location>
</feature>
<reference evidence="2" key="1">
    <citation type="submission" date="2025-08" db="UniProtKB">
        <authorList>
            <consortium name="Ensembl"/>
        </authorList>
    </citation>
    <scope>IDENTIFICATION</scope>
</reference>